<name>A0ABN8X1F8_9GAMM</name>
<keyword evidence="3 5" id="KW-0717">Septation</keyword>
<comment type="subcellular location">
    <subcellularLocation>
        <location evidence="5">Cytoplasm</location>
    </subcellularLocation>
    <text evidence="5">Localizes to mid-cell in an FtsZ-dependent manner.</text>
</comment>
<comment type="function">
    <text evidence="5">Cell division factor that enhances FtsZ-ring assembly. Directly interacts with FtsZ and promotes bundling of FtsZ protofilaments, with a reduction in FtsZ GTPase activity.</text>
</comment>
<dbReference type="PANTHER" id="PTHR39455:SF1">
    <property type="entry name" value="CELL DIVISION PROTEIN ZAPD"/>
    <property type="match status" value="1"/>
</dbReference>
<dbReference type="Gene3D" id="2.60.440.10">
    <property type="entry name" value="YacF-like domains"/>
    <property type="match status" value="1"/>
</dbReference>
<keyword evidence="1 5" id="KW-0963">Cytoplasm</keyword>
<evidence type="ECO:0000313" key="7">
    <source>
        <dbReference type="Proteomes" id="UP001162030"/>
    </source>
</evidence>
<dbReference type="PANTHER" id="PTHR39455">
    <property type="entry name" value="CELL DIVISION PROTEIN ZAPD"/>
    <property type="match status" value="1"/>
</dbReference>
<sequence>MVSANGHHFYKSWIGLFIMQSTAETPALNDPIIYEFPLNERIRVFMRLEQLFQQLDHFMAGDSVWDSRAVISTLLDILTLFSRNDLKSETLKELDRHAAVLTRMAHNQDIDHAKLDKVLTKLDKLSKELYATPGKLGLSLMENELFKSISQRSTIPGGTCSFDLPAFHYWLKLDDHTRRHDLENWLEPFRLIRSAIDILLNFIRTSATPTEERAIGGFFQKSLDHTLPFQLLRVAVKRSQPYFAEISGGKHRFTVRFMIPDTVERPTQCQEDVTFELTCCLL</sequence>
<evidence type="ECO:0000256" key="4">
    <source>
        <dbReference type="ARBA" id="ARBA00023306"/>
    </source>
</evidence>
<reference evidence="6 7" key="1">
    <citation type="submission" date="2023-03" db="EMBL/GenBank/DDBJ databases">
        <authorList>
            <person name="Pearce D."/>
        </authorList>
    </citation>
    <scope>NUCLEOTIDE SEQUENCE [LARGE SCALE GENOMIC DNA]</scope>
    <source>
        <strain evidence="6">Msz</strain>
    </source>
</reference>
<comment type="subunit">
    <text evidence="5">Interacts with FtsZ.</text>
</comment>
<organism evidence="6 7">
    <name type="scientific">Methylocaldum szegediense</name>
    <dbReference type="NCBI Taxonomy" id="73780"/>
    <lineage>
        <taxon>Bacteria</taxon>
        <taxon>Pseudomonadati</taxon>
        <taxon>Pseudomonadota</taxon>
        <taxon>Gammaproteobacteria</taxon>
        <taxon>Methylococcales</taxon>
        <taxon>Methylococcaceae</taxon>
        <taxon>Methylocaldum</taxon>
    </lineage>
</organism>
<protein>
    <recommendedName>
        <fullName evidence="5">Cell division protein ZapD</fullName>
    </recommendedName>
    <alternativeName>
        <fullName evidence="5">Z ring-associated protein D</fullName>
    </alternativeName>
</protein>
<evidence type="ECO:0000256" key="1">
    <source>
        <dbReference type="ARBA" id="ARBA00022490"/>
    </source>
</evidence>
<comment type="similarity">
    <text evidence="5">Belongs to the ZapD family.</text>
</comment>
<dbReference type="InterPro" id="IPR027462">
    <property type="entry name" value="ZapD_C"/>
</dbReference>
<evidence type="ECO:0000256" key="5">
    <source>
        <dbReference type="HAMAP-Rule" id="MF_01092"/>
    </source>
</evidence>
<dbReference type="NCBIfam" id="NF003656">
    <property type="entry name" value="PRK05287.1-4"/>
    <property type="match status" value="1"/>
</dbReference>
<dbReference type="SUPFAM" id="SSF160950">
    <property type="entry name" value="YacF-like"/>
    <property type="match status" value="1"/>
</dbReference>
<accession>A0ABN8X1F8</accession>
<proteinExistence type="inferred from homology"/>
<keyword evidence="7" id="KW-1185">Reference proteome</keyword>
<keyword evidence="2 5" id="KW-0132">Cell division</keyword>
<dbReference type="Gene3D" id="1.10.3900.10">
    <property type="entry name" value="YacF-like"/>
    <property type="match status" value="1"/>
</dbReference>
<dbReference type="GO" id="GO:0051301">
    <property type="term" value="P:cell division"/>
    <property type="evidence" value="ECO:0007669"/>
    <property type="project" value="UniProtKB-KW"/>
</dbReference>
<dbReference type="InterPro" id="IPR036268">
    <property type="entry name" value="ZapD_sf"/>
</dbReference>
<gene>
    <name evidence="5 6" type="primary">zapD</name>
    <name evidence="6" type="ORF">MSZNOR_0177</name>
</gene>
<dbReference type="Pfam" id="PF07072">
    <property type="entry name" value="ZapD"/>
    <property type="match status" value="1"/>
</dbReference>
<dbReference type="EMBL" id="OX458333">
    <property type="protein sequence ID" value="CAI8725646.1"/>
    <property type="molecule type" value="Genomic_DNA"/>
</dbReference>
<dbReference type="Proteomes" id="UP001162030">
    <property type="component" value="Chromosome"/>
</dbReference>
<dbReference type="HAMAP" id="MF_01092">
    <property type="entry name" value="ZapD"/>
    <property type="match status" value="1"/>
</dbReference>
<evidence type="ECO:0000313" key="6">
    <source>
        <dbReference type="EMBL" id="CAI8725646.1"/>
    </source>
</evidence>
<dbReference type="InterPro" id="IPR009777">
    <property type="entry name" value="ZapD"/>
</dbReference>
<keyword evidence="4 5" id="KW-0131">Cell cycle</keyword>
<evidence type="ECO:0000256" key="3">
    <source>
        <dbReference type="ARBA" id="ARBA00023210"/>
    </source>
</evidence>
<evidence type="ECO:0000256" key="2">
    <source>
        <dbReference type="ARBA" id="ARBA00022618"/>
    </source>
</evidence>